<gene>
    <name evidence="1" type="ORF">HPB48_007548</name>
</gene>
<accession>A0A9J6FCW7</accession>
<protein>
    <submittedName>
        <fullName evidence="1">Uncharacterized protein</fullName>
    </submittedName>
</protein>
<dbReference type="EMBL" id="JABSTR010000001">
    <property type="protein sequence ID" value="KAH9360631.1"/>
    <property type="molecule type" value="Genomic_DNA"/>
</dbReference>
<organism evidence="1 2">
    <name type="scientific">Haemaphysalis longicornis</name>
    <name type="common">Bush tick</name>
    <dbReference type="NCBI Taxonomy" id="44386"/>
    <lineage>
        <taxon>Eukaryota</taxon>
        <taxon>Metazoa</taxon>
        <taxon>Ecdysozoa</taxon>
        <taxon>Arthropoda</taxon>
        <taxon>Chelicerata</taxon>
        <taxon>Arachnida</taxon>
        <taxon>Acari</taxon>
        <taxon>Parasitiformes</taxon>
        <taxon>Ixodida</taxon>
        <taxon>Ixodoidea</taxon>
        <taxon>Ixodidae</taxon>
        <taxon>Haemaphysalinae</taxon>
        <taxon>Haemaphysalis</taxon>
    </lineage>
</organism>
<dbReference type="Proteomes" id="UP000821853">
    <property type="component" value="Chromosome 1"/>
</dbReference>
<proteinExistence type="predicted"/>
<dbReference type="SUPFAM" id="SSF49599">
    <property type="entry name" value="TRAF domain-like"/>
    <property type="match status" value="1"/>
</dbReference>
<sequence length="208" mass="22563">MSRSVRLSGFSEDVDWRPLVLFGEPPAELVCVFCGVISVPTLPLSSGKHACRVCRAQISRTVCSQQDVPVDEVEKVMKMKSSCINAVSGCEFNGTLTEQEFHYSDSCGYHTTSCPRCSKVVLHKNLWKHFSSQCEDYVQLSASASKEGGRECAVGSVASNGVASEVCEASLHPQQALISSYMKRCFAGVDANNKKLNAALVQLAKISM</sequence>
<dbReference type="OMA" id="SSQCEDY"/>
<reference evidence="1 2" key="1">
    <citation type="journal article" date="2020" name="Cell">
        <title>Large-Scale Comparative Analyses of Tick Genomes Elucidate Their Genetic Diversity and Vector Capacities.</title>
        <authorList>
            <consortium name="Tick Genome and Microbiome Consortium (TIGMIC)"/>
            <person name="Jia N."/>
            <person name="Wang J."/>
            <person name="Shi W."/>
            <person name="Du L."/>
            <person name="Sun Y."/>
            <person name="Zhan W."/>
            <person name="Jiang J.F."/>
            <person name="Wang Q."/>
            <person name="Zhang B."/>
            <person name="Ji P."/>
            <person name="Bell-Sakyi L."/>
            <person name="Cui X.M."/>
            <person name="Yuan T.T."/>
            <person name="Jiang B.G."/>
            <person name="Yang W.F."/>
            <person name="Lam T.T."/>
            <person name="Chang Q.C."/>
            <person name="Ding S.J."/>
            <person name="Wang X.J."/>
            <person name="Zhu J.G."/>
            <person name="Ruan X.D."/>
            <person name="Zhao L."/>
            <person name="Wei J.T."/>
            <person name="Ye R.Z."/>
            <person name="Que T.C."/>
            <person name="Du C.H."/>
            <person name="Zhou Y.H."/>
            <person name="Cheng J.X."/>
            <person name="Dai P.F."/>
            <person name="Guo W.B."/>
            <person name="Han X.H."/>
            <person name="Huang E.J."/>
            <person name="Li L.F."/>
            <person name="Wei W."/>
            <person name="Gao Y.C."/>
            <person name="Liu J.Z."/>
            <person name="Shao H.Z."/>
            <person name="Wang X."/>
            <person name="Wang C.C."/>
            <person name="Yang T.C."/>
            <person name="Huo Q.B."/>
            <person name="Li W."/>
            <person name="Chen H.Y."/>
            <person name="Chen S.E."/>
            <person name="Zhou L.G."/>
            <person name="Ni X.B."/>
            <person name="Tian J.H."/>
            <person name="Sheng Y."/>
            <person name="Liu T."/>
            <person name="Pan Y.S."/>
            <person name="Xia L.Y."/>
            <person name="Li J."/>
            <person name="Zhao F."/>
            <person name="Cao W.C."/>
        </authorList>
    </citation>
    <scope>NUCLEOTIDE SEQUENCE [LARGE SCALE GENOMIC DNA]</scope>
    <source>
        <strain evidence="1">HaeL-2018</strain>
    </source>
</reference>
<dbReference type="Gene3D" id="3.30.40.10">
    <property type="entry name" value="Zinc/RING finger domain, C3HC4 (zinc finger)"/>
    <property type="match status" value="1"/>
</dbReference>
<name>A0A9J6FCW7_HAELO</name>
<evidence type="ECO:0000313" key="1">
    <source>
        <dbReference type="EMBL" id="KAH9360631.1"/>
    </source>
</evidence>
<evidence type="ECO:0000313" key="2">
    <source>
        <dbReference type="Proteomes" id="UP000821853"/>
    </source>
</evidence>
<dbReference type="VEuPathDB" id="VectorBase:HLOH_048832"/>
<comment type="caution">
    <text evidence="1">The sequence shown here is derived from an EMBL/GenBank/DDBJ whole genome shotgun (WGS) entry which is preliminary data.</text>
</comment>
<keyword evidence="2" id="KW-1185">Reference proteome</keyword>
<dbReference type="AlphaFoldDB" id="A0A9J6FCW7"/>
<dbReference type="InterPro" id="IPR013083">
    <property type="entry name" value="Znf_RING/FYVE/PHD"/>
</dbReference>